<name>A0ABD5Z7S8_9EURY</name>
<dbReference type="RefSeq" id="WP_279527983.1">
    <property type="nucleotide sequence ID" value="NZ_CP122312.1"/>
</dbReference>
<protein>
    <submittedName>
        <fullName evidence="4">Uncharacterized protein</fullName>
    </submittedName>
</protein>
<evidence type="ECO:0000259" key="3">
    <source>
        <dbReference type="Pfam" id="PF23379"/>
    </source>
</evidence>
<proteinExistence type="predicted"/>
<reference evidence="4 5" key="1">
    <citation type="journal article" date="2019" name="Int. J. Syst. Evol. Microbiol.">
        <title>The Global Catalogue of Microorganisms (GCM) 10K type strain sequencing project: providing services to taxonomists for standard genome sequencing and annotation.</title>
        <authorList>
            <consortium name="The Broad Institute Genomics Platform"/>
            <consortium name="The Broad Institute Genome Sequencing Center for Infectious Disease"/>
            <person name="Wu L."/>
            <person name="Ma J."/>
        </authorList>
    </citation>
    <scope>NUCLEOTIDE SEQUENCE [LARGE SCALE GENOMIC DNA]</scope>
    <source>
        <strain evidence="4 5">XZGYJ-43</strain>
    </source>
</reference>
<dbReference type="InterPro" id="IPR055522">
    <property type="entry name" value="DUF7096"/>
</dbReference>
<dbReference type="InterPro" id="IPR055520">
    <property type="entry name" value="DUF7094"/>
</dbReference>
<evidence type="ECO:0000313" key="5">
    <source>
        <dbReference type="Proteomes" id="UP001596447"/>
    </source>
</evidence>
<feature type="domain" description="DUF7094" evidence="2">
    <location>
        <begin position="210"/>
        <end position="311"/>
    </location>
</feature>
<evidence type="ECO:0000259" key="2">
    <source>
        <dbReference type="Pfam" id="PF23375"/>
    </source>
</evidence>
<sequence length="410" mass="43481">MPRVRPLLVALLTLSLVVAAAGPSVLAATGTAAESSAPGPLISPDDQTPNVLGVETERAGFGSPNLSVTRTLRMQQSSVTRELTRRTLERRLAVAPNESVREQVLLNATARLDDRSATLRAEAETAKQAFRRGELTATQYAARLATVHSRATDLLALTTFVSRQAEEPTVTRRAARIRASLVLLTGPVRSSVAERVRGRAADVRVYAGVGESGTALATVSGGEYVRAASRPAFLVPSQPGIPDGLAMLDYARQLYPWAMNNSDNFGANAQLLSPYAYQIDIHHRQGRTVSYVGSTGGVFHEEQRLRLSRLPVERDFAVTTNNTTLAVDRTYAGGPLYVNVTNATGAPLDAEITVANETVGRTGADGHLWTLSPAGTYVVTAQVDGVRVNTTVSATDPAASLGARTSAAEP</sequence>
<dbReference type="Pfam" id="PF23374">
    <property type="entry name" value="Fn3_arc"/>
    <property type="match status" value="1"/>
</dbReference>
<dbReference type="Pfam" id="PF23379">
    <property type="entry name" value="DUF7096"/>
    <property type="match status" value="1"/>
</dbReference>
<evidence type="ECO:0000259" key="1">
    <source>
        <dbReference type="Pfam" id="PF23374"/>
    </source>
</evidence>
<dbReference type="EMBL" id="JBHTAR010000011">
    <property type="protein sequence ID" value="MFC7201230.1"/>
    <property type="molecule type" value="Genomic_DNA"/>
</dbReference>
<organism evidence="4 5">
    <name type="scientific">Halospeciosus flavus</name>
    <dbReference type="NCBI Taxonomy" id="3032283"/>
    <lineage>
        <taxon>Archaea</taxon>
        <taxon>Methanobacteriati</taxon>
        <taxon>Methanobacteriota</taxon>
        <taxon>Stenosarchaea group</taxon>
        <taxon>Halobacteria</taxon>
        <taxon>Halobacteriales</taxon>
        <taxon>Halobacteriaceae</taxon>
        <taxon>Halospeciosus</taxon>
    </lineage>
</organism>
<dbReference type="Pfam" id="PF23375">
    <property type="entry name" value="DUF7094"/>
    <property type="match status" value="1"/>
</dbReference>
<feature type="domain" description="DUF7096" evidence="3">
    <location>
        <begin position="4"/>
        <end position="199"/>
    </location>
</feature>
<feature type="domain" description="Fibronectin-III type-like" evidence="1">
    <location>
        <begin position="317"/>
        <end position="389"/>
    </location>
</feature>
<dbReference type="Proteomes" id="UP001596447">
    <property type="component" value="Unassembled WGS sequence"/>
</dbReference>
<dbReference type="AlphaFoldDB" id="A0ABD5Z7S8"/>
<evidence type="ECO:0000313" key="4">
    <source>
        <dbReference type="EMBL" id="MFC7201230.1"/>
    </source>
</evidence>
<dbReference type="InterPro" id="IPR056397">
    <property type="entry name" value="Fn3_arc"/>
</dbReference>
<dbReference type="Gene3D" id="2.60.40.1120">
    <property type="entry name" value="Carboxypeptidase-like, regulatory domain"/>
    <property type="match status" value="1"/>
</dbReference>
<accession>A0ABD5Z7S8</accession>
<gene>
    <name evidence="4" type="ORF">ACFQJ9_17760</name>
</gene>
<comment type="caution">
    <text evidence="4">The sequence shown here is derived from an EMBL/GenBank/DDBJ whole genome shotgun (WGS) entry which is preliminary data.</text>
</comment>
<keyword evidence="5" id="KW-1185">Reference proteome</keyword>